<keyword evidence="1" id="KW-0472">Membrane</keyword>
<evidence type="ECO:0000313" key="4">
    <source>
        <dbReference type="Proteomes" id="UP001519363"/>
    </source>
</evidence>
<dbReference type="RefSeq" id="WP_158103286.1">
    <property type="nucleotide sequence ID" value="NZ_MUMG01000023.1"/>
</dbReference>
<keyword evidence="1" id="KW-0812">Transmembrane</keyword>
<dbReference type="EMBL" id="JAGIOO010000001">
    <property type="protein sequence ID" value="MBP2479561.1"/>
    <property type="molecule type" value="Genomic_DNA"/>
</dbReference>
<organism evidence="3 4">
    <name type="scientific">Crossiella equi</name>
    <dbReference type="NCBI Taxonomy" id="130796"/>
    <lineage>
        <taxon>Bacteria</taxon>
        <taxon>Bacillati</taxon>
        <taxon>Actinomycetota</taxon>
        <taxon>Actinomycetes</taxon>
        <taxon>Pseudonocardiales</taxon>
        <taxon>Pseudonocardiaceae</taxon>
        <taxon>Crossiella</taxon>
    </lineage>
</organism>
<evidence type="ECO:0000256" key="1">
    <source>
        <dbReference type="SAM" id="Phobius"/>
    </source>
</evidence>
<sequence>MLIGLMAGAVALEDRYLDLEANGKQVAGTVVEVHAGYRGTGDAVEVRFTVDGIPRVRSLNLDDTSPRYSAGDPITVLQDPADPERIAAPGVSNDPGWATLLMVLAVVLVVMLIPVGLAELFRRRVP</sequence>
<dbReference type="InterPro" id="IPR021994">
    <property type="entry name" value="DUF3592"/>
</dbReference>
<keyword evidence="1" id="KW-1133">Transmembrane helix</keyword>
<dbReference type="Proteomes" id="UP001519363">
    <property type="component" value="Unassembled WGS sequence"/>
</dbReference>
<protein>
    <recommendedName>
        <fullName evidence="2">DUF3592 domain-containing protein</fullName>
    </recommendedName>
</protein>
<evidence type="ECO:0000259" key="2">
    <source>
        <dbReference type="Pfam" id="PF12158"/>
    </source>
</evidence>
<proteinExistence type="predicted"/>
<feature type="transmembrane region" description="Helical" evidence="1">
    <location>
        <begin position="97"/>
        <end position="121"/>
    </location>
</feature>
<keyword evidence="4" id="KW-1185">Reference proteome</keyword>
<reference evidence="3 4" key="1">
    <citation type="submission" date="2021-03" db="EMBL/GenBank/DDBJ databases">
        <title>Sequencing the genomes of 1000 actinobacteria strains.</title>
        <authorList>
            <person name="Klenk H.-P."/>
        </authorList>
    </citation>
    <scope>NUCLEOTIDE SEQUENCE [LARGE SCALE GENOMIC DNA]</scope>
    <source>
        <strain evidence="3 4">DSM 44580</strain>
    </source>
</reference>
<evidence type="ECO:0000313" key="3">
    <source>
        <dbReference type="EMBL" id="MBP2479561.1"/>
    </source>
</evidence>
<gene>
    <name evidence="3" type="ORF">JOF53_008433</name>
</gene>
<comment type="caution">
    <text evidence="3">The sequence shown here is derived from an EMBL/GenBank/DDBJ whole genome shotgun (WGS) entry which is preliminary data.</text>
</comment>
<dbReference type="Pfam" id="PF12158">
    <property type="entry name" value="DUF3592"/>
    <property type="match status" value="1"/>
</dbReference>
<feature type="domain" description="DUF3592" evidence="2">
    <location>
        <begin position="27"/>
        <end position="85"/>
    </location>
</feature>
<name>A0ABS5ASL9_9PSEU</name>
<accession>A0ABS5ASL9</accession>